<feature type="signal peptide" evidence="1">
    <location>
        <begin position="1"/>
        <end position="30"/>
    </location>
</feature>
<feature type="chain" id="PRO_5007509484" description="Putative auto-transporter adhesin head GIN domain-containing protein" evidence="1">
    <location>
        <begin position="31"/>
        <end position="271"/>
    </location>
</feature>
<dbReference type="EMBL" id="CP014864">
    <property type="protein sequence ID" value="AMX02751.1"/>
    <property type="molecule type" value="Genomic_DNA"/>
</dbReference>
<accession>A0A143HMJ6</accession>
<dbReference type="KEGG" id="mthd:A3224_09280"/>
<dbReference type="Pfam" id="PF10988">
    <property type="entry name" value="DUF2807"/>
    <property type="match status" value="1"/>
</dbReference>
<dbReference type="Gene3D" id="2.160.20.120">
    <property type="match status" value="1"/>
</dbReference>
<dbReference type="Proteomes" id="UP000076077">
    <property type="component" value="Chromosome"/>
</dbReference>
<dbReference type="PANTHER" id="PTHR39200:SF1">
    <property type="entry name" value="AUTO-TRANSPORTER ADHESIN HEAD GIN DOMAIN-CONTAINING PROTEIN-RELATED"/>
    <property type="match status" value="1"/>
</dbReference>
<dbReference type="PANTHER" id="PTHR39200">
    <property type="entry name" value="HYPOTHETICAL EXPORTED PROTEIN"/>
    <property type="match status" value="1"/>
</dbReference>
<keyword evidence="1" id="KW-0732">Signal</keyword>
<keyword evidence="4" id="KW-1185">Reference proteome</keyword>
<evidence type="ECO:0000313" key="4">
    <source>
        <dbReference type="Proteomes" id="UP000076077"/>
    </source>
</evidence>
<proteinExistence type="predicted"/>
<name>A0A143HMJ6_MICTH</name>
<dbReference type="STRING" id="252514.A3224_09280"/>
<evidence type="ECO:0000313" key="3">
    <source>
        <dbReference type="EMBL" id="AMX02751.1"/>
    </source>
</evidence>
<organism evidence="3 4">
    <name type="scientific">Microbulbifer thermotolerans</name>
    <dbReference type="NCBI Taxonomy" id="252514"/>
    <lineage>
        <taxon>Bacteria</taxon>
        <taxon>Pseudomonadati</taxon>
        <taxon>Pseudomonadota</taxon>
        <taxon>Gammaproteobacteria</taxon>
        <taxon>Cellvibrionales</taxon>
        <taxon>Microbulbiferaceae</taxon>
        <taxon>Microbulbifer</taxon>
    </lineage>
</organism>
<feature type="domain" description="Putative auto-transporter adhesin head GIN" evidence="2">
    <location>
        <begin position="45"/>
        <end position="212"/>
    </location>
</feature>
<reference evidence="4" key="1">
    <citation type="submission" date="2016-03" db="EMBL/GenBank/DDBJ databases">
        <authorList>
            <person name="Lee Y.-S."/>
            <person name="Choi Y.-L."/>
        </authorList>
    </citation>
    <scope>NUCLEOTIDE SEQUENCE [LARGE SCALE GENOMIC DNA]</scope>
    <source>
        <strain evidence="4">DAU221</strain>
    </source>
</reference>
<dbReference type="AlphaFoldDB" id="A0A143HMJ6"/>
<dbReference type="InterPro" id="IPR021255">
    <property type="entry name" value="DUF2807"/>
</dbReference>
<sequence>MREETMAVNKSCSSLLIALLLIFAAPGRVAAEDETASKRFDVSGFTRIALEGSSQVQIVQGDHYEVVATGPVDAMAYAKAEVRGDTLELSVEAEKKSWFGVITVSIDPGVEYRVTMPVIEGVKVAGSGAARAETLESKDLELRVTGSGSIRIDKVAAEALSASVTGSGDLSAGTVLAVNGQAAIMGSGDLRMDNFVGEQLTASIKGSGDMAVGGRVVDLQINLMGSGDFIGRRLHADIAVGSVMGSGDIVIRRPAKDSFSVMGSGDVALID</sequence>
<protein>
    <recommendedName>
        <fullName evidence="2">Putative auto-transporter adhesin head GIN domain-containing protein</fullName>
    </recommendedName>
</protein>
<evidence type="ECO:0000259" key="2">
    <source>
        <dbReference type="Pfam" id="PF10988"/>
    </source>
</evidence>
<evidence type="ECO:0000256" key="1">
    <source>
        <dbReference type="SAM" id="SignalP"/>
    </source>
</evidence>
<gene>
    <name evidence="3" type="ORF">A3224_09280</name>
</gene>